<name>A0ABW5N891_9FLAO</name>
<keyword evidence="2" id="KW-0812">Transmembrane</keyword>
<organism evidence="3 4">
    <name type="scientific">Aquimarina hainanensis</name>
    <dbReference type="NCBI Taxonomy" id="1578017"/>
    <lineage>
        <taxon>Bacteria</taxon>
        <taxon>Pseudomonadati</taxon>
        <taxon>Bacteroidota</taxon>
        <taxon>Flavobacteriia</taxon>
        <taxon>Flavobacteriales</taxon>
        <taxon>Flavobacteriaceae</taxon>
        <taxon>Aquimarina</taxon>
    </lineage>
</organism>
<dbReference type="Proteomes" id="UP001597459">
    <property type="component" value="Unassembled WGS sequence"/>
</dbReference>
<evidence type="ECO:0000313" key="3">
    <source>
        <dbReference type="EMBL" id="MFD2591478.1"/>
    </source>
</evidence>
<evidence type="ECO:0000256" key="1">
    <source>
        <dbReference type="SAM" id="Coils"/>
    </source>
</evidence>
<accession>A0ABW5N891</accession>
<protein>
    <submittedName>
        <fullName evidence="3">Uncharacterized protein</fullName>
    </submittedName>
</protein>
<feature type="transmembrane region" description="Helical" evidence="2">
    <location>
        <begin position="45"/>
        <end position="65"/>
    </location>
</feature>
<keyword evidence="1" id="KW-0175">Coiled coil</keyword>
<keyword evidence="2" id="KW-0472">Membrane</keyword>
<evidence type="ECO:0000313" key="4">
    <source>
        <dbReference type="Proteomes" id="UP001597459"/>
    </source>
</evidence>
<dbReference type="EMBL" id="JBHULX010000021">
    <property type="protein sequence ID" value="MFD2591478.1"/>
    <property type="molecule type" value="Genomic_DNA"/>
</dbReference>
<dbReference type="RefSeq" id="WP_378257013.1">
    <property type="nucleotide sequence ID" value="NZ_JBHSJV010000001.1"/>
</dbReference>
<gene>
    <name evidence="3" type="ORF">ACFSTE_11635</name>
</gene>
<sequence length="244" mass="28024">MAPSKFDEEIKKRLEGRSITPSAATWTRLEEKLDAGKRKEKGFQLVKMLVAACVIGIVAVIVFRFTKRENISDRITNTDTILLENKIDSVQSTEIVLEKIVEDKKPIDKKTPQNNIVYKENKEQKQDIKIPAKENIAPSEESRGFVFEKTEEEMIQQEVANVLKEVVALEKEKEEVSDEEIEALLYKAQQKILLEKITKSNKVNATALLHDVELELDETFKERVFEALKVGFKKLHISIVDREN</sequence>
<keyword evidence="4" id="KW-1185">Reference proteome</keyword>
<evidence type="ECO:0000256" key="2">
    <source>
        <dbReference type="SAM" id="Phobius"/>
    </source>
</evidence>
<keyword evidence="2" id="KW-1133">Transmembrane helix</keyword>
<proteinExistence type="predicted"/>
<comment type="caution">
    <text evidence="3">The sequence shown here is derived from an EMBL/GenBank/DDBJ whole genome shotgun (WGS) entry which is preliminary data.</text>
</comment>
<reference evidence="4" key="1">
    <citation type="journal article" date="2019" name="Int. J. Syst. Evol. Microbiol.">
        <title>The Global Catalogue of Microorganisms (GCM) 10K type strain sequencing project: providing services to taxonomists for standard genome sequencing and annotation.</title>
        <authorList>
            <consortium name="The Broad Institute Genomics Platform"/>
            <consortium name="The Broad Institute Genome Sequencing Center for Infectious Disease"/>
            <person name="Wu L."/>
            <person name="Ma J."/>
        </authorList>
    </citation>
    <scope>NUCLEOTIDE SEQUENCE [LARGE SCALE GENOMIC DNA]</scope>
    <source>
        <strain evidence="4">KCTC 42423</strain>
    </source>
</reference>
<feature type="coiled-coil region" evidence="1">
    <location>
        <begin position="152"/>
        <end position="189"/>
    </location>
</feature>